<sequence length="146" mass="16493">MSTSAIDSNLLLSNQTAYKKETSSVLGKDDFLKILITQLQNQDPLNPMEDREFISQMATFSSLEQMTNMNQTLTEFTSLLKQNSLIQYSELIGKQVHYTDDQGNEQTSIVQSVRFNGSEVLLELQNGLEVNRSKLTKVSLPVEKNL</sequence>
<dbReference type="Proteomes" id="UP001225646">
    <property type="component" value="Unassembled WGS sequence"/>
</dbReference>
<protein>
    <submittedName>
        <fullName evidence="3">Flagellar basal-body rod modification protein FlgD</fullName>
    </submittedName>
</protein>
<evidence type="ECO:0000256" key="1">
    <source>
        <dbReference type="ARBA" id="ARBA00010577"/>
    </source>
</evidence>
<keyword evidence="3" id="KW-0282">Flagellum</keyword>
<keyword evidence="3" id="KW-0969">Cilium</keyword>
<keyword evidence="3" id="KW-0966">Cell projection</keyword>
<evidence type="ECO:0000256" key="2">
    <source>
        <dbReference type="ARBA" id="ARBA00022795"/>
    </source>
</evidence>
<comment type="caution">
    <text evidence="3">The sequence shown here is derived from an EMBL/GenBank/DDBJ whole genome shotgun (WGS) entry which is preliminary data.</text>
</comment>
<dbReference type="EMBL" id="JAUSTR010000001">
    <property type="protein sequence ID" value="MDQ0161740.1"/>
    <property type="molecule type" value="Genomic_DNA"/>
</dbReference>
<dbReference type="Pfam" id="PF03963">
    <property type="entry name" value="FlgD"/>
    <property type="match status" value="1"/>
</dbReference>
<proteinExistence type="inferred from homology"/>
<dbReference type="RefSeq" id="WP_419151347.1">
    <property type="nucleotide sequence ID" value="NZ_JAUSTR010000001.1"/>
</dbReference>
<gene>
    <name evidence="3" type="ORF">J2S06_000810</name>
</gene>
<reference evidence="3 4" key="1">
    <citation type="submission" date="2023-07" db="EMBL/GenBank/DDBJ databases">
        <title>Genomic Encyclopedia of Type Strains, Phase IV (KMG-IV): sequencing the most valuable type-strain genomes for metagenomic binning, comparative biology and taxonomic classification.</title>
        <authorList>
            <person name="Goeker M."/>
        </authorList>
    </citation>
    <scope>NUCLEOTIDE SEQUENCE [LARGE SCALE GENOMIC DNA]</scope>
    <source>
        <strain evidence="3 4">DSM 19092</strain>
    </source>
</reference>
<accession>A0ABT9VLA6</accession>
<name>A0ABT9VLA6_9BACI</name>
<dbReference type="InterPro" id="IPR005648">
    <property type="entry name" value="FlgD"/>
</dbReference>
<keyword evidence="2" id="KW-1005">Bacterial flagellum biogenesis</keyword>
<comment type="similarity">
    <text evidence="1">Belongs to the FlgD family.</text>
</comment>
<evidence type="ECO:0000313" key="3">
    <source>
        <dbReference type="EMBL" id="MDQ0161740.1"/>
    </source>
</evidence>
<dbReference type="NCBIfam" id="NF007197">
    <property type="entry name" value="PRK09618.1"/>
    <property type="match status" value="1"/>
</dbReference>
<organism evidence="3 4">
    <name type="scientific">Aeribacillus alveayuensis</name>
    <dbReference type="NCBI Taxonomy" id="279215"/>
    <lineage>
        <taxon>Bacteria</taxon>
        <taxon>Bacillati</taxon>
        <taxon>Bacillota</taxon>
        <taxon>Bacilli</taxon>
        <taxon>Bacillales</taxon>
        <taxon>Bacillaceae</taxon>
        <taxon>Aeribacillus</taxon>
    </lineage>
</organism>
<evidence type="ECO:0000313" key="4">
    <source>
        <dbReference type="Proteomes" id="UP001225646"/>
    </source>
</evidence>
<keyword evidence="4" id="KW-1185">Reference proteome</keyword>